<sequence>MITVIISDIHGNLEALNSVFEDIKNINVDRIICLGDIIGYGPNPNECLELIKKRNCLPIMGNHEEIYLGNIDNERCSHIGVISSKWTKNEVDSEYIPYIKSFKRFVSYDDCMYTHTGFINNNYPYLNKDIDIVQGFDSEKYNIIFYGHTHRPKITSLENGEVESINVLQNTEINIKDGVKYFINVGSVGQQRDSITNASYAILQEDDYIRKVSIRRIPYDSYTTYCKIRNKIKSIEISNYLIREQERRDYYENSFNRC</sequence>
<evidence type="ECO:0000313" key="4">
    <source>
        <dbReference type="Proteomes" id="UP000238081"/>
    </source>
</evidence>
<reference evidence="3 4" key="1">
    <citation type="submission" date="2016-01" db="EMBL/GenBank/DDBJ databases">
        <title>Characterization of the Clostridium difficile lineages that are prevalent in Hong Kong and China.</title>
        <authorList>
            <person name="Kwok J.S.-L."/>
            <person name="Lam W.-Y."/>
            <person name="Ip M."/>
            <person name="Chan T.-F."/>
            <person name="Hawkey P.M."/>
            <person name="Tsui S.K.-W."/>
        </authorList>
    </citation>
    <scope>NUCLEOTIDE SEQUENCE [LARGE SCALE GENOMIC DNA]</scope>
    <source>
        <strain evidence="3 4">300064</strain>
    </source>
</reference>
<dbReference type="Proteomes" id="UP000238081">
    <property type="component" value="Unassembled WGS sequence"/>
</dbReference>
<dbReference type="InterPro" id="IPR029052">
    <property type="entry name" value="Metallo-depent_PP-like"/>
</dbReference>
<dbReference type="PANTHER" id="PTHR42850">
    <property type="entry name" value="METALLOPHOSPHOESTERASE"/>
    <property type="match status" value="1"/>
</dbReference>
<proteinExistence type="inferred from homology"/>
<evidence type="ECO:0000259" key="2">
    <source>
        <dbReference type="Pfam" id="PF12850"/>
    </source>
</evidence>
<protein>
    <submittedName>
        <fullName evidence="3">Metallophosphoesterase</fullName>
    </submittedName>
</protein>
<dbReference type="EMBL" id="LRDH01000121">
    <property type="protein sequence ID" value="PPV13434.1"/>
    <property type="molecule type" value="Genomic_DNA"/>
</dbReference>
<dbReference type="SUPFAM" id="SSF56300">
    <property type="entry name" value="Metallo-dependent phosphatases"/>
    <property type="match status" value="1"/>
</dbReference>
<accession>A0A2S7F861</accession>
<dbReference type="Gene3D" id="3.60.21.10">
    <property type="match status" value="1"/>
</dbReference>
<dbReference type="PIRSF" id="PIRSF000883">
    <property type="entry name" value="Pesterase_MJ0912"/>
    <property type="match status" value="1"/>
</dbReference>
<dbReference type="GO" id="GO:0005737">
    <property type="term" value="C:cytoplasm"/>
    <property type="evidence" value="ECO:0007669"/>
    <property type="project" value="TreeGrafter"/>
</dbReference>
<name>A0A2S7F861_CLOBU</name>
<evidence type="ECO:0000313" key="3">
    <source>
        <dbReference type="EMBL" id="PPV13434.1"/>
    </source>
</evidence>
<feature type="domain" description="Calcineurin-like phosphoesterase" evidence="2">
    <location>
        <begin position="1"/>
        <end position="206"/>
    </location>
</feature>
<dbReference type="InterPro" id="IPR050126">
    <property type="entry name" value="Ap4A_hydrolase"/>
</dbReference>
<dbReference type="CDD" id="cd00838">
    <property type="entry name" value="MPP_superfamily"/>
    <property type="match status" value="1"/>
</dbReference>
<dbReference type="InterPro" id="IPR024654">
    <property type="entry name" value="Calcineurin-like_PHP_lpxH"/>
</dbReference>
<comment type="similarity">
    <text evidence="1">Belongs to the metallophosphoesterase superfamily. YfcE family.</text>
</comment>
<dbReference type="InterPro" id="IPR011152">
    <property type="entry name" value="Pesterase_MJ0912"/>
</dbReference>
<gene>
    <name evidence="3" type="ORF">AWN73_16300</name>
</gene>
<dbReference type="Pfam" id="PF12850">
    <property type="entry name" value="Metallophos_2"/>
    <property type="match status" value="1"/>
</dbReference>
<evidence type="ECO:0000256" key="1">
    <source>
        <dbReference type="ARBA" id="ARBA00008950"/>
    </source>
</evidence>
<dbReference type="PANTHER" id="PTHR42850:SF2">
    <property type="entry name" value="BLL5683 PROTEIN"/>
    <property type="match status" value="1"/>
</dbReference>
<organism evidence="3 4">
    <name type="scientific">Clostridium butyricum</name>
    <dbReference type="NCBI Taxonomy" id="1492"/>
    <lineage>
        <taxon>Bacteria</taxon>
        <taxon>Bacillati</taxon>
        <taxon>Bacillota</taxon>
        <taxon>Clostridia</taxon>
        <taxon>Eubacteriales</taxon>
        <taxon>Clostridiaceae</taxon>
        <taxon>Clostridium</taxon>
    </lineage>
</organism>
<dbReference type="GO" id="GO:0016791">
    <property type="term" value="F:phosphatase activity"/>
    <property type="evidence" value="ECO:0007669"/>
    <property type="project" value="TreeGrafter"/>
</dbReference>
<comment type="caution">
    <text evidence="3">The sequence shown here is derived from an EMBL/GenBank/DDBJ whole genome shotgun (WGS) entry which is preliminary data.</text>
</comment>
<dbReference type="AlphaFoldDB" id="A0A2S7F861"/>
<dbReference type="RefSeq" id="WP_003407050.1">
    <property type="nucleotide sequence ID" value="NZ_CAVLFH010000001.1"/>
</dbReference>